<name>A0AAD1E5V7_9PSED</name>
<reference evidence="1 2" key="1">
    <citation type="submission" date="2018-03" db="EMBL/GenBank/DDBJ databases">
        <title>Diversity of phytobeneficial traits revealed by whole-genome analysis of worldwide-isolated phenazine-producing Pseudomonas spp.</title>
        <authorList>
            <person name="Biessy A."/>
            <person name="Novinscak A."/>
            <person name="Blom J."/>
            <person name="Leger G."/>
            <person name="Thomashow L.S."/>
            <person name="Cazorla F.M."/>
            <person name="Josic D."/>
            <person name="Filion M."/>
        </authorList>
    </citation>
    <scope>NUCLEOTIDE SEQUENCE [LARGE SCALE GENOMIC DNA]</scope>
    <source>
        <strain evidence="1 2">ChPhzS24</strain>
    </source>
</reference>
<sequence>MHLDIVFYTLWTQRGNSPLRALESKRPYCLPCSPSANIPFDIPRQQGGFTHERYFFALVFCRAIRDCGSNPRPRSGSPAWASGVTWREGYAALHRRHGAGQCCLAGGRHPRSCSTGTAVRAGVHCREMARCRLYPVHRMELVVEEHRAPSSPSKALGRPGSACRRCADAEQSKSGRIFRCSVASRIRSDGAVLARSHPDYRARNRDRSHSPIGVPRYGITHQERHTVSEGNAATEQNLSWGNDGVCGLDGRFALMASAARLCKPAKPSLFAVDRLCQPSALQ</sequence>
<dbReference type="Proteomes" id="UP000280455">
    <property type="component" value="Chromosome"/>
</dbReference>
<organism evidence="1 2">
    <name type="scientific">Pseudomonas chlororaphis subsp. aureofaciens</name>
    <dbReference type="NCBI Taxonomy" id="587851"/>
    <lineage>
        <taxon>Bacteria</taxon>
        <taxon>Pseudomonadati</taxon>
        <taxon>Pseudomonadota</taxon>
        <taxon>Gammaproteobacteria</taxon>
        <taxon>Pseudomonadales</taxon>
        <taxon>Pseudomonadaceae</taxon>
        <taxon>Pseudomonas</taxon>
    </lineage>
</organism>
<accession>A0AAD1E5V7</accession>
<evidence type="ECO:0000313" key="2">
    <source>
        <dbReference type="Proteomes" id="UP000280455"/>
    </source>
</evidence>
<evidence type="ECO:0000313" key="1">
    <source>
        <dbReference type="EMBL" id="AZE29418.1"/>
    </source>
</evidence>
<protein>
    <submittedName>
        <fullName evidence="1">Uncharacterized protein</fullName>
    </submittedName>
</protein>
<dbReference type="EMBL" id="CP027750">
    <property type="protein sequence ID" value="AZE29418.1"/>
    <property type="molecule type" value="Genomic_DNA"/>
</dbReference>
<dbReference type="AlphaFoldDB" id="A0AAD1E5V7"/>
<gene>
    <name evidence="1" type="ORF">C4K07_2633</name>
</gene>
<proteinExistence type="predicted"/>